<comment type="caution">
    <text evidence="1">The sequence shown here is derived from an EMBL/GenBank/DDBJ whole genome shotgun (WGS) entry which is preliminary data.</text>
</comment>
<gene>
    <name evidence="1" type="ORF">KKP3000_001488</name>
</gene>
<name>A0ABV5AA20_9BACL</name>
<dbReference type="EMBL" id="JBDXSU010000001">
    <property type="protein sequence ID" value="MFB5189048.1"/>
    <property type="molecule type" value="Genomic_DNA"/>
</dbReference>
<organism evidence="1 2">
    <name type="scientific">Alicyclobacillus fastidiosus</name>
    <dbReference type="NCBI Taxonomy" id="392011"/>
    <lineage>
        <taxon>Bacteria</taxon>
        <taxon>Bacillati</taxon>
        <taxon>Bacillota</taxon>
        <taxon>Bacilli</taxon>
        <taxon>Bacillales</taxon>
        <taxon>Alicyclobacillaceae</taxon>
        <taxon>Alicyclobacillus</taxon>
    </lineage>
</organism>
<evidence type="ECO:0000313" key="2">
    <source>
        <dbReference type="Proteomes" id="UP001579974"/>
    </source>
</evidence>
<sequence length="60" mass="6933">MDLREIVLNSFDEIAKDGFIEAQVKKTLESTIKETVQDIFRSYSDFGKSLKKHVEEQLAI</sequence>
<dbReference type="RefSeq" id="WP_275475868.1">
    <property type="nucleotide sequence ID" value="NZ_CP162940.1"/>
</dbReference>
<keyword evidence="2" id="KW-1185">Reference proteome</keyword>
<proteinExistence type="predicted"/>
<accession>A0ABV5AA20</accession>
<evidence type="ECO:0000313" key="1">
    <source>
        <dbReference type="EMBL" id="MFB5189048.1"/>
    </source>
</evidence>
<protein>
    <submittedName>
        <fullName evidence="1">Uncharacterized protein</fullName>
    </submittedName>
</protein>
<dbReference type="Proteomes" id="UP001579974">
    <property type="component" value="Unassembled WGS sequence"/>
</dbReference>
<reference evidence="1 2" key="1">
    <citation type="journal article" date="2024" name="Int. J. Mol. Sci.">
        <title>Exploration of Alicyclobacillus spp. Genome in Search of Antibiotic Resistance.</title>
        <authorList>
            <person name="Bucka-Kolendo J."/>
            <person name="Kiousi D.E."/>
            <person name="Dekowska A."/>
            <person name="Mikolajczuk-Szczyrba A."/>
            <person name="Karadedos D.M."/>
            <person name="Michael P."/>
            <person name="Galanis A."/>
            <person name="Sokolowska B."/>
        </authorList>
    </citation>
    <scope>NUCLEOTIDE SEQUENCE [LARGE SCALE GENOMIC DNA]</scope>
    <source>
        <strain evidence="1 2">KKP 3000</strain>
    </source>
</reference>